<dbReference type="GO" id="GO:0019632">
    <property type="term" value="P:shikimate metabolic process"/>
    <property type="evidence" value="ECO:0007669"/>
    <property type="project" value="TreeGrafter"/>
</dbReference>
<evidence type="ECO:0000259" key="4">
    <source>
        <dbReference type="Pfam" id="PF08501"/>
    </source>
</evidence>
<dbReference type="InterPro" id="IPR013708">
    <property type="entry name" value="Shikimate_DH-bd_N"/>
</dbReference>
<keyword evidence="3" id="KW-0028">Amino-acid biosynthesis</keyword>
<gene>
    <name evidence="5" type="ORF">SAMN03080594_109167</name>
</gene>
<protein>
    <submittedName>
        <fullName evidence="5">Shikimate dehydrogenase</fullName>
    </submittedName>
</protein>
<keyword evidence="6" id="KW-1185">Reference proteome</keyword>
<dbReference type="GO" id="GO:0009073">
    <property type="term" value="P:aromatic amino acid family biosynthetic process"/>
    <property type="evidence" value="ECO:0007669"/>
    <property type="project" value="UniProtKB-KW"/>
</dbReference>
<dbReference type="Gene3D" id="3.40.50.720">
    <property type="entry name" value="NAD(P)-binding Rossmann-like Domain"/>
    <property type="match status" value="1"/>
</dbReference>
<evidence type="ECO:0000256" key="1">
    <source>
        <dbReference type="ARBA" id="ARBA00004871"/>
    </source>
</evidence>
<evidence type="ECO:0000313" key="6">
    <source>
        <dbReference type="Proteomes" id="UP000184406"/>
    </source>
</evidence>
<evidence type="ECO:0000256" key="2">
    <source>
        <dbReference type="ARBA" id="ARBA00023002"/>
    </source>
</evidence>
<dbReference type="GO" id="GO:0050661">
    <property type="term" value="F:NADP binding"/>
    <property type="evidence" value="ECO:0007669"/>
    <property type="project" value="TreeGrafter"/>
</dbReference>
<keyword evidence="3" id="KW-0057">Aromatic amino acid biosynthesis</keyword>
<dbReference type="Gene3D" id="3.40.50.10860">
    <property type="entry name" value="Leucine Dehydrogenase, chain A, domain 1"/>
    <property type="match status" value="1"/>
</dbReference>
<dbReference type="InterPro" id="IPR046346">
    <property type="entry name" value="Aminoacid_DH-like_N_sf"/>
</dbReference>
<reference evidence="6" key="1">
    <citation type="submission" date="2016-11" db="EMBL/GenBank/DDBJ databases">
        <authorList>
            <person name="Varghese N."/>
            <person name="Submissions S."/>
        </authorList>
    </citation>
    <scope>NUCLEOTIDE SEQUENCE [LARGE SCALE GENOMIC DNA]</scope>
    <source>
        <strain evidence="6">DSM 17539</strain>
    </source>
</reference>
<dbReference type="EMBL" id="FQUX01000009">
    <property type="protein sequence ID" value="SHF93513.1"/>
    <property type="molecule type" value="Genomic_DNA"/>
</dbReference>
<dbReference type="GO" id="GO:0004764">
    <property type="term" value="F:shikimate 3-dehydrogenase (NADP+) activity"/>
    <property type="evidence" value="ECO:0007669"/>
    <property type="project" value="InterPro"/>
</dbReference>
<dbReference type="OrthoDB" id="9792692at2"/>
<proteinExistence type="predicted"/>
<dbReference type="RefSeq" id="WP_072864704.1">
    <property type="nucleotide sequence ID" value="NZ_FQUX01000009.1"/>
</dbReference>
<name>A0A1M5FPT5_9FLAO</name>
<dbReference type="GO" id="GO:0009423">
    <property type="term" value="P:chorismate biosynthetic process"/>
    <property type="evidence" value="ECO:0007669"/>
    <property type="project" value="TreeGrafter"/>
</dbReference>
<feature type="domain" description="Shikimate dehydrogenase substrate binding N-terminal" evidence="4">
    <location>
        <begin position="13"/>
        <end position="95"/>
    </location>
</feature>
<sequence length="250" mass="28272">MEKIESDKIRFGLIGKNISYSFSRGYFTKKFSEMGLERHSYENFDFDQIDQFKGLLEQNSNIKGFNVTIPYKEQIMPFLSKIDPEAQAIGAVNTIKIIGQQTIGFNTDAYGFQKSIEPHLRGHHKKALILGTGGASKAVAFVLNKLGISYKFVSRNPKDGQLNYTDLNKEVLTDHTVIVNCTPLGTYPNINDKPDLPYNFITDQHLLFDLIYNPEKTAFLLAGEQQGGKISNGSNMLQFQAEKSWEIWNS</sequence>
<accession>A0A1M5FPT5</accession>
<dbReference type="SUPFAM" id="SSF53223">
    <property type="entry name" value="Aminoacid dehydrogenase-like, N-terminal domain"/>
    <property type="match status" value="1"/>
</dbReference>
<dbReference type="PANTHER" id="PTHR21089">
    <property type="entry name" value="SHIKIMATE DEHYDROGENASE"/>
    <property type="match status" value="1"/>
</dbReference>
<dbReference type="InterPro" id="IPR036291">
    <property type="entry name" value="NAD(P)-bd_dom_sf"/>
</dbReference>
<evidence type="ECO:0000256" key="3">
    <source>
        <dbReference type="ARBA" id="ARBA00023141"/>
    </source>
</evidence>
<evidence type="ECO:0000313" key="5">
    <source>
        <dbReference type="EMBL" id="SHF93513.1"/>
    </source>
</evidence>
<dbReference type="Proteomes" id="UP000184406">
    <property type="component" value="Unassembled WGS sequence"/>
</dbReference>
<organism evidence="5 6">
    <name type="scientific">Arenibacter palladensis</name>
    <dbReference type="NCBI Taxonomy" id="237373"/>
    <lineage>
        <taxon>Bacteria</taxon>
        <taxon>Pseudomonadati</taxon>
        <taxon>Bacteroidota</taxon>
        <taxon>Flavobacteriia</taxon>
        <taxon>Flavobacteriales</taxon>
        <taxon>Flavobacteriaceae</taxon>
        <taxon>Arenibacter</taxon>
    </lineage>
</organism>
<dbReference type="SUPFAM" id="SSF51735">
    <property type="entry name" value="NAD(P)-binding Rossmann-fold domains"/>
    <property type="match status" value="1"/>
</dbReference>
<keyword evidence="2" id="KW-0560">Oxidoreductase</keyword>
<comment type="pathway">
    <text evidence="1">Metabolic intermediate biosynthesis; chorismate biosynthesis; chorismate from D-erythrose 4-phosphate and phosphoenolpyruvate: step 4/7.</text>
</comment>
<dbReference type="CDD" id="cd01065">
    <property type="entry name" value="NAD_bind_Shikimate_DH"/>
    <property type="match status" value="1"/>
</dbReference>
<dbReference type="AlphaFoldDB" id="A0A1M5FPT5"/>
<dbReference type="Pfam" id="PF08501">
    <property type="entry name" value="Shikimate_dh_N"/>
    <property type="match status" value="1"/>
</dbReference>
<dbReference type="InterPro" id="IPR022893">
    <property type="entry name" value="Shikimate_DH_fam"/>
</dbReference>
<dbReference type="GO" id="GO:0005829">
    <property type="term" value="C:cytosol"/>
    <property type="evidence" value="ECO:0007669"/>
    <property type="project" value="TreeGrafter"/>
</dbReference>
<dbReference type="PANTHER" id="PTHR21089:SF1">
    <property type="entry name" value="BIFUNCTIONAL 3-DEHYDROQUINATE DEHYDRATASE_SHIKIMATE DEHYDROGENASE, CHLOROPLASTIC"/>
    <property type="match status" value="1"/>
</dbReference>